<keyword evidence="1" id="KW-0472">Membrane</keyword>
<evidence type="ECO:0000256" key="1">
    <source>
        <dbReference type="SAM" id="Phobius"/>
    </source>
</evidence>
<sequence>MRGMTMGLQRCRNWIRAVALLGFIGSLCLVVRGRLKGSDDGERGDVPGWVMVTLMTALLVVALLALAGPALTSMFNDAINRVRG</sequence>
<name>A0ABU1J8S1_9MICC</name>
<protein>
    <submittedName>
        <fullName evidence="2">Uncharacterized protein</fullName>
    </submittedName>
</protein>
<proteinExistence type="predicted"/>
<gene>
    <name evidence="2" type="ORF">JOE69_000797</name>
</gene>
<feature type="transmembrane region" description="Helical" evidence="1">
    <location>
        <begin position="49"/>
        <end position="71"/>
    </location>
</feature>
<comment type="caution">
    <text evidence="2">The sequence shown here is derived from an EMBL/GenBank/DDBJ whole genome shotgun (WGS) entry which is preliminary data.</text>
</comment>
<dbReference type="EMBL" id="JAVDQF010000001">
    <property type="protein sequence ID" value="MDR6268559.1"/>
    <property type="molecule type" value="Genomic_DNA"/>
</dbReference>
<evidence type="ECO:0000313" key="3">
    <source>
        <dbReference type="Proteomes" id="UP001185069"/>
    </source>
</evidence>
<keyword evidence="1" id="KW-0812">Transmembrane</keyword>
<evidence type="ECO:0000313" key="2">
    <source>
        <dbReference type="EMBL" id="MDR6268559.1"/>
    </source>
</evidence>
<keyword evidence="1" id="KW-1133">Transmembrane helix</keyword>
<reference evidence="2 3" key="1">
    <citation type="submission" date="2023-07" db="EMBL/GenBank/DDBJ databases">
        <title>Sequencing the genomes of 1000 actinobacteria strains.</title>
        <authorList>
            <person name="Klenk H.-P."/>
        </authorList>
    </citation>
    <scope>NUCLEOTIDE SEQUENCE [LARGE SCALE GENOMIC DNA]</scope>
    <source>
        <strain evidence="2 3">DSM 14555</strain>
    </source>
</reference>
<dbReference type="RefSeq" id="WP_309796277.1">
    <property type="nucleotide sequence ID" value="NZ_BAAAHY010000006.1"/>
</dbReference>
<dbReference type="Proteomes" id="UP001185069">
    <property type="component" value="Unassembled WGS sequence"/>
</dbReference>
<organism evidence="2 3">
    <name type="scientific">Arthrobacter russicus</name>
    <dbReference type="NCBI Taxonomy" id="172040"/>
    <lineage>
        <taxon>Bacteria</taxon>
        <taxon>Bacillati</taxon>
        <taxon>Actinomycetota</taxon>
        <taxon>Actinomycetes</taxon>
        <taxon>Micrococcales</taxon>
        <taxon>Micrococcaceae</taxon>
        <taxon>Arthrobacter</taxon>
    </lineage>
</organism>
<keyword evidence="3" id="KW-1185">Reference proteome</keyword>
<accession>A0ABU1J8S1</accession>